<dbReference type="InterPro" id="IPR000847">
    <property type="entry name" value="LysR_HTH_N"/>
</dbReference>
<dbReference type="SUPFAM" id="SSF53850">
    <property type="entry name" value="Periplasmic binding protein-like II"/>
    <property type="match status" value="1"/>
</dbReference>
<dbReference type="SUPFAM" id="SSF46785">
    <property type="entry name" value="Winged helix' DNA-binding domain"/>
    <property type="match status" value="1"/>
</dbReference>
<dbReference type="FunFam" id="1.10.10.10:FF:000001">
    <property type="entry name" value="LysR family transcriptional regulator"/>
    <property type="match status" value="1"/>
</dbReference>
<dbReference type="GO" id="GO:0006351">
    <property type="term" value="P:DNA-templated transcription"/>
    <property type="evidence" value="ECO:0007669"/>
    <property type="project" value="TreeGrafter"/>
</dbReference>
<dbReference type="Gene3D" id="3.40.190.10">
    <property type="entry name" value="Periplasmic binding protein-like II"/>
    <property type="match status" value="2"/>
</dbReference>
<dbReference type="Pfam" id="PF03466">
    <property type="entry name" value="LysR_substrate"/>
    <property type="match status" value="1"/>
</dbReference>
<dbReference type="Proteomes" id="UP000237381">
    <property type="component" value="Unassembled WGS sequence"/>
</dbReference>
<dbReference type="PANTHER" id="PTHR30537:SF26">
    <property type="entry name" value="GLYCINE CLEAVAGE SYSTEM TRANSCRIPTIONAL ACTIVATOR"/>
    <property type="match status" value="1"/>
</dbReference>
<keyword evidence="4" id="KW-0804">Transcription</keyword>
<dbReference type="InterPro" id="IPR058163">
    <property type="entry name" value="LysR-type_TF_proteobact-type"/>
</dbReference>
<protein>
    <submittedName>
        <fullName evidence="6">LysR family transcriptional regulator</fullName>
    </submittedName>
</protein>
<comment type="caution">
    <text evidence="6">The sequence shown here is derived from an EMBL/GenBank/DDBJ whole genome shotgun (WGS) entry which is preliminary data.</text>
</comment>
<gene>
    <name evidence="6" type="ORF">B0G62_113105</name>
</gene>
<reference evidence="6 7" key="1">
    <citation type="submission" date="2018-01" db="EMBL/GenBank/DDBJ databases">
        <title>Genomic Encyclopedia of Type Strains, Phase III (KMG-III): the genomes of soil and plant-associated and newly described type strains.</title>
        <authorList>
            <person name="Whitman W."/>
        </authorList>
    </citation>
    <scope>NUCLEOTIDE SEQUENCE [LARGE SCALE GENOMIC DNA]</scope>
    <source>
        <strain evidence="6 7">JCM 18070</strain>
    </source>
</reference>
<feature type="domain" description="HTH lysR-type" evidence="5">
    <location>
        <begin position="27"/>
        <end position="84"/>
    </location>
</feature>
<keyword evidence="7" id="KW-1185">Reference proteome</keyword>
<name>A0A2S4M2A0_9BURK</name>
<dbReference type="GO" id="GO:0003700">
    <property type="term" value="F:DNA-binding transcription factor activity"/>
    <property type="evidence" value="ECO:0007669"/>
    <property type="project" value="InterPro"/>
</dbReference>
<keyword evidence="3" id="KW-0238">DNA-binding</keyword>
<dbReference type="PRINTS" id="PR00039">
    <property type="entry name" value="HTHLYSR"/>
</dbReference>
<comment type="similarity">
    <text evidence="1">Belongs to the LysR transcriptional regulatory family.</text>
</comment>
<dbReference type="EMBL" id="PQGA01000013">
    <property type="protein sequence ID" value="POR48820.1"/>
    <property type="molecule type" value="Genomic_DNA"/>
</dbReference>
<keyword evidence="2" id="KW-0805">Transcription regulation</keyword>
<dbReference type="Pfam" id="PF00126">
    <property type="entry name" value="HTH_1"/>
    <property type="match status" value="1"/>
</dbReference>
<evidence type="ECO:0000256" key="2">
    <source>
        <dbReference type="ARBA" id="ARBA00023015"/>
    </source>
</evidence>
<dbReference type="InterPro" id="IPR036390">
    <property type="entry name" value="WH_DNA-bd_sf"/>
</dbReference>
<dbReference type="InterPro" id="IPR017786">
    <property type="entry name" value="TF_choline_sulphate-util"/>
</dbReference>
<organism evidence="6 7">
    <name type="scientific">Paraburkholderia eburnea</name>
    <dbReference type="NCBI Taxonomy" id="1189126"/>
    <lineage>
        <taxon>Bacteria</taxon>
        <taxon>Pseudomonadati</taxon>
        <taxon>Pseudomonadota</taxon>
        <taxon>Betaproteobacteria</taxon>
        <taxon>Burkholderiales</taxon>
        <taxon>Burkholderiaceae</taxon>
        <taxon>Paraburkholderia</taxon>
    </lineage>
</organism>
<dbReference type="InterPro" id="IPR005119">
    <property type="entry name" value="LysR_subst-bd"/>
</dbReference>
<dbReference type="NCBIfam" id="TIGR03418">
    <property type="entry name" value="chol_sulf_TF"/>
    <property type="match status" value="1"/>
</dbReference>
<dbReference type="PROSITE" id="PS50931">
    <property type="entry name" value="HTH_LYSR"/>
    <property type="match status" value="1"/>
</dbReference>
<dbReference type="CDD" id="cd08432">
    <property type="entry name" value="PBP2_GcdR_TrpI_HvrB_AmpR_like"/>
    <property type="match status" value="1"/>
</dbReference>
<dbReference type="InterPro" id="IPR036388">
    <property type="entry name" value="WH-like_DNA-bd_sf"/>
</dbReference>
<evidence type="ECO:0000313" key="7">
    <source>
        <dbReference type="Proteomes" id="UP000237381"/>
    </source>
</evidence>
<sequence>MNTAIDMTANLAQPLRAARETAQDRLPPMQALLAFESAARLKSFTAAARELGTTQPAVSQRIVQLEADLGAPLFARGHRGVTLTAEGERLFDTVRTSLETIRATAAGIRASRTDNVLTILTDPGFAAYWLMPRLASLKHAMPTLDVHIVTSQAVFDPRSDRADVAIAFGDGNWKPCTSTRLFAEQVTPVCSPAFAAAHRHVEGARDMADLPLLHVHALQPSRWLSWDAWFAAHALPPPEAACSATFNSYSLVIQAALLGHGVALGWTPLVDDLLDKGLLVRLLDAPVTTERGYFLVRPPARPEAPAVQRFRRWLFSVCETEALA</sequence>
<evidence type="ECO:0000256" key="1">
    <source>
        <dbReference type="ARBA" id="ARBA00009437"/>
    </source>
</evidence>
<dbReference type="AlphaFoldDB" id="A0A2S4M2A0"/>
<accession>A0A2S4M2A0</accession>
<evidence type="ECO:0000313" key="6">
    <source>
        <dbReference type="EMBL" id="POR48820.1"/>
    </source>
</evidence>
<evidence type="ECO:0000259" key="5">
    <source>
        <dbReference type="PROSITE" id="PS50931"/>
    </source>
</evidence>
<dbReference type="PANTHER" id="PTHR30537">
    <property type="entry name" value="HTH-TYPE TRANSCRIPTIONAL REGULATOR"/>
    <property type="match status" value="1"/>
</dbReference>
<evidence type="ECO:0000256" key="3">
    <source>
        <dbReference type="ARBA" id="ARBA00023125"/>
    </source>
</evidence>
<dbReference type="GO" id="GO:0043565">
    <property type="term" value="F:sequence-specific DNA binding"/>
    <property type="evidence" value="ECO:0007669"/>
    <property type="project" value="TreeGrafter"/>
</dbReference>
<evidence type="ECO:0000256" key="4">
    <source>
        <dbReference type="ARBA" id="ARBA00023163"/>
    </source>
</evidence>
<dbReference type="Gene3D" id="1.10.10.10">
    <property type="entry name" value="Winged helix-like DNA-binding domain superfamily/Winged helix DNA-binding domain"/>
    <property type="match status" value="1"/>
</dbReference>
<proteinExistence type="inferred from homology"/>